<organism evidence="9">
    <name type="scientific">Sesamum radiatum</name>
    <name type="common">Black benniseed</name>
    <dbReference type="NCBI Taxonomy" id="300843"/>
    <lineage>
        <taxon>Eukaryota</taxon>
        <taxon>Viridiplantae</taxon>
        <taxon>Streptophyta</taxon>
        <taxon>Embryophyta</taxon>
        <taxon>Tracheophyta</taxon>
        <taxon>Spermatophyta</taxon>
        <taxon>Magnoliopsida</taxon>
        <taxon>eudicotyledons</taxon>
        <taxon>Gunneridae</taxon>
        <taxon>Pentapetalae</taxon>
        <taxon>asterids</taxon>
        <taxon>lamiids</taxon>
        <taxon>Lamiales</taxon>
        <taxon>Pedaliaceae</taxon>
        <taxon>Sesamum</taxon>
    </lineage>
</organism>
<dbReference type="InterPro" id="IPR043502">
    <property type="entry name" value="DNA/RNA_pol_sf"/>
</dbReference>
<dbReference type="PANTHER" id="PTHR37984:SF5">
    <property type="entry name" value="PROTEIN NYNRIN-LIKE"/>
    <property type="match status" value="1"/>
</dbReference>
<evidence type="ECO:0000256" key="3">
    <source>
        <dbReference type="ARBA" id="ARBA00022722"/>
    </source>
</evidence>
<sequence>MLSFLDAYQGYNKIPLAPEDQEKHHAVRLKNAGATYQRIVNHMFSNQIERNMEVYIDDMLVESVKEQDHVKDLEECFQVLKNIDMKLNHAKCAFGVKGEKFLGYMIYEREIEANPEKIKVIMDMPPPRSIKEVQKSAGKLVALNCFISRSAEKGLPFFKVLCGVGKFKWNKTSQDALDELKSKVLQGTEIGYFQIEKLALSLVIAKRKLRPYFQSYKVVVLTNHPLKQVLANPELSGKRVKWAVELTEFCVEFRPRPAIKAQLLADFVAKLVYDEAGISKLTWSLYVNPHWWKVEQE</sequence>
<name>A0AAW2IPU2_SESRA</name>
<keyword evidence="5" id="KW-0378">Hydrolase</keyword>
<keyword evidence="6" id="KW-0695">RNA-directed DNA polymerase</keyword>
<dbReference type="InterPro" id="IPR000477">
    <property type="entry name" value="RT_dom"/>
</dbReference>
<dbReference type="PANTHER" id="PTHR37984">
    <property type="entry name" value="PROTEIN CBG26694"/>
    <property type="match status" value="1"/>
</dbReference>
<reference evidence="9" key="2">
    <citation type="journal article" date="2024" name="Plant">
        <title>Genomic evolution and insights into agronomic trait innovations of Sesamum species.</title>
        <authorList>
            <person name="Miao H."/>
            <person name="Wang L."/>
            <person name="Qu L."/>
            <person name="Liu H."/>
            <person name="Sun Y."/>
            <person name="Le M."/>
            <person name="Wang Q."/>
            <person name="Wei S."/>
            <person name="Zheng Y."/>
            <person name="Lin W."/>
            <person name="Duan Y."/>
            <person name="Cao H."/>
            <person name="Xiong S."/>
            <person name="Wang X."/>
            <person name="Wei L."/>
            <person name="Li C."/>
            <person name="Ma Q."/>
            <person name="Ju M."/>
            <person name="Zhao R."/>
            <person name="Li G."/>
            <person name="Mu C."/>
            <person name="Tian Q."/>
            <person name="Mei H."/>
            <person name="Zhang T."/>
            <person name="Gao T."/>
            <person name="Zhang H."/>
        </authorList>
    </citation>
    <scope>NUCLEOTIDE SEQUENCE</scope>
    <source>
        <strain evidence="9">G02</strain>
    </source>
</reference>
<dbReference type="AlphaFoldDB" id="A0AAW2IPU2"/>
<dbReference type="EMBL" id="JACGWJ010001148">
    <property type="protein sequence ID" value="KAL0284367.1"/>
    <property type="molecule type" value="Genomic_DNA"/>
</dbReference>
<feature type="domain" description="Reverse transcriptase" evidence="7">
    <location>
        <begin position="29"/>
        <end position="106"/>
    </location>
</feature>
<protein>
    <submittedName>
        <fullName evidence="9">Transposon Tf2-12 polyprotein</fullName>
    </submittedName>
</protein>
<evidence type="ECO:0000259" key="7">
    <source>
        <dbReference type="Pfam" id="PF00078"/>
    </source>
</evidence>
<feature type="domain" description="Reverse transcriptase RNase H-like" evidence="8">
    <location>
        <begin position="182"/>
        <end position="249"/>
    </location>
</feature>
<dbReference type="CDD" id="cd01647">
    <property type="entry name" value="RT_LTR"/>
    <property type="match status" value="1"/>
</dbReference>
<dbReference type="GO" id="GO:0004519">
    <property type="term" value="F:endonuclease activity"/>
    <property type="evidence" value="ECO:0007669"/>
    <property type="project" value="UniProtKB-KW"/>
</dbReference>
<proteinExistence type="predicted"/>
<keyword evidence="4" id="KW-0255">Endonuclease</keyword>
<dbReference type="GO" id="GO:0003964">
    <property type="term" value="F:RNA-directed DNA polymerase activity"/>
    <property type="evidence" value="ECO:0007669"/>
    <property type="project" value="UniProtKB-KW"/>
</dbReference>
<evidence type="ECO:0000256" key="5">
    <source>
        <dbReference type="ARBA" id="ARBA00022801"/>
    </source>
</evidence>
<evidence type="ECO:0000256" key="1">
    <source>
        <dbReference type="ARBA" id="ARBA00022679"/>
    </source>
</evidence>
<comment type="caution">
    <text evidence="9">The sequence shown here is derived from an EMBL/GenBank/DDBJ whole genome shotgun (WGS) entry which is preliminary data.</text>
</comment>
<reference evidence="9" key="1">
    <citation type="submission" date="2020-06" db="EMBL/GenBank/DDBJ databases">
        <authorList>
            <person name="Li T."/>
            <person name="Hu X."/>
            <person name="Zhang T."/>
            <person name="Song X."/>
            <person name="Zhang H."/>
            <person name="Dai N."/>
            <person name="Sheng W."/>
            <person name="Hou X."/>
            <person name="Wei L."/>
        </authorList>
    </citation>
    <scope>NUCLEOTIDE SEQUENCE</scope>
    <source>
        <strain evidence="9">G02</strain>
        <tissue evidence="9">Leaf</tissue>
    </source>
</reference>
<gene>
    <name evidence="9" type="ORF">Sradi_7201000</name>
</gene>
<evidence type="ECO:0000256" key="6">
    <source>
        <dbReference type="ARBA" id="ARBA00022918"/>
    </source>
</evidence>
<evidence type="ECO:0000256" key="2">
    <source>
        <dbReference type="ARBA" id="ARBA00022695"/>
    </source>
</evidence>
<keyword evidence="1" id="KW-0808">Transferase</keyword>
<dbReference type="SUPFAM" id="SSF56672">
    <property type="entry name" value="DNA/RNA polymerases"/>
    <property type="match status" value="1"/>
</dbReference>
<evidence type="ECO:0000259" key="8">
    <source>
        <dbReference type="Pfam" id="PF17917"/>
    </source>
</evidence>
<dbReference type="InterPro" id="IPR043128">
    <property type="entry name" value="Rev_trsase/Diguanyl_cyclase"/>
</dbReference>
<keyword evidence="2" id="KW-0548">Nucleotidyltransferase</keyword>
<dbReference type="Pfam" id="PF17917">
    <property type="entry name" value="RT_RNaseH"/>
    <property type="match status" value="1"/>
</dbReference>
<dbReference type="InterPro" id="IPR041373">
    <property type="entry name" value="RT_RNaseH"/>
</dbReference>
<dbReference type="Gene3D" id="3.30.70.270">
    <property type="match status" value="2"/>
</dbReference>
<evidence type="ECO:0000256" key="4">
    <source>
        <dbReference type="ARBA" id="ARBA00022759"/>
    </source>
</evidence>
<evidence type="ECO:0000313" key="9">
    <source>
        <dbReference type="EMBL" id="KAL0284367.1"/>
    </source>
</evidence>
<dbReference type="InterPro" id="IPR050951">
    <property type="entry name" value="Retrovirus_Pol_polyprotein"/>
</dbReference>
<dbReference type="GO" id="GO:0016787">
    <property type="term" value="F:hydrolase activity"/>
    <property type="evidence" value="ECO:0007669"/>
    <property type="project" value="UniProtKB-KW"/>
</dbReference>
<accession>A0AAW2IPU2</accession>
<dbReference type="Pfam" id="PF00078">
    <property type="entry name" value="RVT_1"/>
    <property type="match status" value="1"/>
</dbReference>
<keyword evidence="3" id="KW-0540">Nuclease</keyword>